<accession>A0A166EFN2</accession>
<feature type="transmembrane region" description="Helical" evidence="5">
    <location>
        <begin position="85"/>
        <end position="104"/>
    </location>
</feature>
<feature type="transmembrane region" description="Helical" evidence="5">
    <location>
        <begin position="110"/>
        <end position="132"/>
    </location>
</feature>
<feature type="transmembrane region" description="Helical" evidence="5">
    <location>
        <begin position="144"/>
        <end position="165"/>
    </location>
</feature>
<dbReference type="PANTHER" id="PTHR43424:SF1">
    <property type="entry name" value="LOCUS PUTATIVE PROTEIN 1-RELATED"/>
    <property type="match status" value="1"/>
</dbReference>
<feature type="transmembrane region" description="Helical" evidence="5">
    <location>
        <begin position="254"/>
        <end position="273"/>
    </location>
</feature>
<dbReference type="PATRIC" id="fig|47311.3.peg.833"/>
<evidence type="ECO:0000256" key="4">
    <source>
        <dbReference type="ARBA" id="ARBA00023136"/>
    </source>
</evidence>
<dbReference type="RefSeq" id="WP_067259078.1">
    <property type="nucleotide sequence ID" value="NZ_LWMW01000089.1"/>
</dbReference>
<gene>
    <name evidence="6" type="primary">tuaB</name>
    <name evidence="6" type="ORF">MBCUT_07520</name>
</gene>
<evidence type="ECO:0000256" key="2">
    <source>
        <dbReference type="ARBA" id="ARBA00022692"/>
    </source>
</evidence>
<keyword evidence="4 5" id="KW-0472">Membrane</keyword>
<dbReference type="Proteomes" id="UP000077275">
    <property type="component" value="Unassembled WGS sequence"/>
</dbReference>
<dbReference type="CDD" id="cd13128">
    <property type="entry name" value="MATE_Wzx_like"/>
    <property type="match status" value="1"/>
</dbReference>
<evidence type="ECO:0000313" key="6">
    <source>
        <dbReference type="EMBL" id="KZX16598.1"/>
    </source>
</evidence>
<keyword evidence="2 5" id="KW-0812">Transmembrane</keyword>
<feature type="transmembrane region" description="Helical" evidence="5">
    <location>
        <begin position="171"/>
        <end position="190"/>
    </location>
</feature>
<feature type="transmembrane region" description="Helical" evidence="5">
    <location>
        <begin position="294"/>
        <end position="319"/>
    </location>
</feature>
<name>A0A166EFN2_9EURY</name>
<proteinExistence type="predicted"/>
<dbReference type="STRING" id="47311.MBCUT_07520"/>
<evidence type="ECO:0000256" key="5">
    <source>
        <dbReference type="SAM" id="Phobius"/>
    </source>
</evidence>
<keyword evidence="3 5" id="KW-1133">Transmembrane helix</keyword>
<feature type="transmembrane region" description="Helical" evidence="5">
    <location>
        <begin position="12"/>
        <end position="33"/>
    </location>
</feature>
<dbReference type="Pfam" id="PF01943">
    <property type="entry name" value="Polysacc_synt"/>
    <property type="match status" value="1"/>
</dbReference>
<dbReference type="EMBL" id="LWMW01000089">
    <property type="protein sequence ID" value="KZX16598.1"/>
    <property type="molecule type" value="Genomic_DNA"/>
</dbReference>
<comment type="subcellular location">
    <subcellularLocation>
        <location evidence="1">Membrane</location>
        <topology evidence="1">Multi-pass membrane protein</topology>
    </subcellularLocation>
</comment>
<organism evidence="6 7">
    <name type="scientific">Methanobrevibacter cuticularis</name>
    <dbReference type="NCBI Taxonomy" id="47311"/>
    <lineage>
        <taxon>Archaea</taxon>
        <taxon>Methanobacteriati</taxon>
        <taxon>Methanobacteriota</taxon>
        <taxon>Methanomada group</taxon>
        <taxon>Methanobacteria</taxon>
        <taxon>Methanobacteriales</taxon>
        <taxon>Methanobacteriaceae</taxon>
        <taxon>Methanobrevibacter</taxon>
    </lineage>
</organism>
<evidence type="ECO:0000256" key="1">
    <source>
        <dbReference type="ARBA" id="ARBA00004141"/>
    </source>
</evidence>
<feature type="transmembrane region" description="Helical" evidence="5">
    <location>
        <begin position="331"/>
        <end position="349"/>
    </location>
</feature>
<keyword evidence="7" id="KW-1185">Reference proteome</keyword>
<evidence type="ECO:0000313" key="7">
    <source>
        <dbReference type="Proteomes" id="UP000077275"/>
    </source>
</evidence>
<feature type="transmembrane region" description="Helical" evidence="5">
    <location>
        <begin position="386"/>
        <end position="404"/>
    </location>
</feature>
<dbReference type="PANTHER" id="PTHR43424">
    <property type="entry name" value="LOCUS PUTATIVE PROTEIN 1-RELATED"/>
    <property type="match status" value="1"/>
</dbReference>
<reference evidence="6 7" key="1">
    <citation type="submission" date="2016-04" db="EMBL/GenBank/DDBJ databases">
        <title>Genome sequence of Methanobrevibacter cuticularis DSM 11139.</title>
        <authorList>
            <person name="Poehlein A."/>
            <person name="Seedorf H."/>
            <person name="Daniel R."/>
        </authorList>
    </citation>
    <scope>NUCLEOTIDE SEQUENCE [LARGE SCALE GENOMIC DNA]</scope>
    <source>
        <strain evidence="6 7">DSM 11139</strain>
    </source>
</reference>
<feature type="transmembrane region" description="Helical" evidence="5">
    <location>
        <begin position="227"/>
        <end position="248"/>
    </location>
</feature>
<feature type="transmembrane region" description="Helical" evidence="5">
    <location>
        <begin position="442"/>
        <end position="461"/>
    </location>
</feature>
<dbReference type="AlphaFoldDB" id="A0A166EFN2"/>
<feature type="transmembrane region" description="Helical" evidence="5">
    <location>
        <begin position="39"/>
        <end position="65"/>
    </location>
</feature>
<feature type="transmembrane region" description="Helical" evidence="5">
    <location>
        <begin position="361"/>
        <end position="380"/>
    </location>
</feature>
<dbReference type="GO" id="GO:0016020">
    <property type="term" value="C:membrane"/>
    <property type="evidence" value="ECO:0007669"/>
    <property type="project" value="UniProtKB-SubCell"/>
</dbReference>
<sequence length="474" mass="52939">MSIIKSVFKNTSWLMISQIVTSVLGFFWTILIARYLGVFNFGIITFATSFTGIAAIGMDIGFSTYATRNVARDPSLTSKYLGNGILLKLILSLLTIIAILILLKSMNYDYLTIEVCFIFSIQISFLTMSYLFNGIFQAHEKMQYQAVGIIINSGLLLGFTLISIYLNIGVIGIAITYLLSSVITSIYLYMRTTSKIAMPKFEIDLKFWKNSIKSSFAFGLTNFFTNIYFMIDTVMISIFIGATAVGIYSSAYKIIFVFTTLYSVYNFVIFPLMAKLYTNSEELLKISYEKSVKYLLMIILPLAVGITFYADSVILLIYGNEFSLAANVLKILIWNVVFLFVNGASTLLLNSSNHEIGVTKINGIACFFNVVLNLILIYYLSYIGAAIATVLTGLLIAILMNNIISKNILKIENKLIIEILKISFSALILAIVLFIFKVSLLIAIPLGIIIYSVMIILTKTLDTTDKSMITEIIK</sequence>
<dbReference type="InterPro" id="IPR052556">
    <property type="entry name" value="PolySynth_Transporter"/>
</dbReference>
<comment type="caution">
    <text evidence="6">The sequence shown here is derived from an EMBL/GenBank/DDBJ whole genome shotgun (WGS) entry which is preliminary data.</text>
</comment>
<evidence type="ECO:0000256" key="3">
    <source>
        <dbReference type="ARBA" id="ARBA00022989"/>
    </source>
</evidence>
<dbReference type="InterPro" id="IPR002797">
    <property type="entry name" value="Polysacc_synth"/>
</dbReference>
<dbReference type="OrthoDB" id="19148at2157"/>
<feature type="transmembrane region" description="Helical" evidence="5">
    <location>
        <begin position="416"/>
        <end position="436"/>
    </location>
</feature>
<protein>
    <submittedName>
        <fullName evidence="6">Teichuronic acid biosynthesis protein TuaB</fullName>
    </submittedName>
</protein>